<evidence type="ECO:0000256" key="7">
    <source>
        <dbReference type="ARBA" id="ARBA00024202"/>
    </source>
</evidence>
<comment type="caution">
    <text evidence="11">The sequence shown here is derived from an EMBL/GenBank/DDBJ whole genome shotgun (WGS) entry which is preliminary data.</text>
</comment>
<organism evidence="11 12">
    <name type="scientific">Calditerricola satsumensis</name>
    <dbReference type="NCBI Taxonomy" id="373054"/>
    <lineage>
        <taxon>Bacteria</taxon>
        <taxon>Bacillati</taxon>
        <taxon>Bacillota</taxon>
        <taxon>Bacilli</taxon>
        <taxon>Bacillales</taxon>
        <taxon>Bacillaceae</taxon>
        <taxon>Calditerricola</taxon>
    </lineage>
</organism>
<dbReference type="SUPFAM" id="SSF161098">
    <property type="entry name" value="MetI-like"/>
    <property type="match status" value="1"/>
</dbReference>
<gene>
    <name evidence="11" type="ORF">GCM10007043_01260</name>
</gene>
<dbReference type="CDD" id="cd06261">
    <property type="entry name" value="TM_PBP2"/>
    <property type="match status" value="1"/>
</dbReference>
<proteinExistence type="inferred from homology"/>
<dbReference type="Proteomes" id="UP000637720">
    <property type="component" value="Unassembled WGS sequence"/>
</dbReference>
<feature type="transmembrane region" description="Helical" evidence="8">
    <location>
        <begin position="140"/>
        <end position="163"/>
    </location>
</feature>
<protein>
    <submittedName>
        <fullName evidence="11">Peptide ABC transporter permease</fullName>
    </submittedName>
</protein>
<keyword evidence="2 8" id="KW-0813">Transport</keyword>
<evidence type="ECO:0000313" key="11">
    <source>
        <dbReference type="EMBL" id="GGJ91292.1"/>
    </source>
</evidence>
<feature type="transmembrane region" description="Helical" evidence="8">
    <location>
        <begin position="111"/>
        <end position="133"/>
    </location>
</feature>
<evidence type="ECO:0000256" key="5">
    <source>
        <dbReference type="ARBA" id="ARBA00022989"/>
    </source>
</evidence>
<reference evidence="11" key="1">
    <citation type="journal article" date="2014" name="Int. J. Syst. Evol. Microbiol.">
        <title>Complete genome sequence of Corynebacterium casei LMG S-19264T (=DSM 44701T), isolated from a smear-ripened cheese.</title>
        <authorList>
            <consortium name="US DOE Joint Genome Institute (JGI-PGF)"/>
            <person name="Walter F."/>
            <person name="Albersmeier A."/>
            <person name="Kalinowski J."/>
            <person name="Ruckert C."/>
        </authorList>
    </citation>
    <scope>NUCLEOTIDE SEQUENCE</scope>
    <source>
        <strain evidence="11">JCM 14719</strain>
    </source>
</reference>
<evidence type="ECO:0000256" key="3">
    <source>
        <dbReference type="ARBA" id="ARBA00022475"/>
    </source>
</evidence>
<evidence type="ECO:0000256" key="4">
    <source>
        <dbReference type="ARBA" id="ARBA00022692"/>
    </source>
</evidence>
<keyword evidence="12" id="KW-1185">Reference proteome</keyword>
<evidence type="ECO:0000256" key="8">
    <source>
        <dbReference type="RuleBase" id="RU363032"/>
    </source>
</evidence>
<dbReference type="NCBIfam" id="NF045474">
    <property type="entry name" value="Opp2C"/>
    <property type="match status" value="1"/>
</dbReference>
<evidence type="ECO:0000256" key="6">
    <source>
        <dbReference type="ARBA" id="ARBA00023136"/>
    </source>
</evidence>
<feature type="transmembrane region" description="Helical" evidence="8">
    <location>
        <begin position="271"/>
        <end position="294"/>
    </location>
</feature>
<keyword evidence="5 8" id="KW-1133">Transmembrane helix</keyword>
<dbReference type="PANTHER" id="PTHR43386:SF1">
    <property type="entry name" value="D,D-DIPEPTIDE TRANSPORT SYSTEM PERMEASE PROTEIN DDPC-RELATED"/>
    <property type="match status" value="1"/>
</dbReference>
<dbReference type="AlphaFoldDB" id="A0A8J3B3S6"/>
<feature type="transmembrane region" description="Helical" evidence="8">
    <location>
        <begin position="169"/>
        <end position="187"/>
    </location>
</feature>
<comment type="subcellular location">
    <subcellularLocation>
        <location evidence="1 8">Cell membrane</location>
        <topology evidence="1 8">Multi-pass membrane protein</topology>
    </subcellularLocation>
</comment>
<dbReference type="InterPro" id="IPR000515">
    <property type="entry name" value="MetI-like"/>
</dbReference>
<dbReference type="InterPro" id="IPR035906">
    <property type="entry name" value="MetI-like_sf"/>
</dbReference>
<dbReference type="Pfam" id="PF00528">
    <property type="entry name" value="BPD_transp_1"/>
    <property type="match status" value="1"/>
</dbReference>
<feature type="transmembrane region" description="Helical" evidence="8">
    <location>
        <begin position="45"/>
        <end position="67"/>
    </location>
</feature>
<evidence type="ECO:0000313" key="12">
    <source>
        <dbReference type="Proteomes" id="UP000637720"/>
    </source>
</evidence>
<feature type="region of interest" description="Disordered" evidence="9">
    <location>
        <begin position="1"/>
        <end position="26"/>
    </location>
</feature>
<reference evidence="11" key="2">
    <citation type="submission" date="2020-09" db="EMBL/GenBank/DDBJ databases">
        <authorList>
            <person name="Sun Q."/>
            <person name="Ohkuma M."/>
        </authorList>
    </citation>
    <scope>NUCLEOTIDE SEQUENCE</scope>
    <source>
        <strain evidence="11">JCM 14719</strain>
    </source>
</reference>
<evidence type="ECO:0000256" key="2">
    <source>
        <dbReference type="ARBA" id="ARBA00022448"/>
    </source>
</evidence>
<dbReference type="PROSITE" id="PS50928">
    <property type="entry name" value="ABC_TM1"/>
    <property type="match status" value="1"/>
</dbReference>
<feature type="transmembrane region" description="Helical" evidence="8">
    <location>
        <begin position="222"/>
        <end position="251"/>
    </location>
</feature>
<name>A0A8J3B3S6_9BACI</name>
<accession>A0A8J3B3S6</accession>
<feature type="domain" description="ABC transmembrane type-1" evidence="10">
    <location>
        <begin position="105"/>
        <end position="294"/>
    </location>
</feature>
<dbReference type="GO" id="GO:0005886">
    <property type="term" value="C:plasma membrane"/>
    <property type="evidence" value="ECO:0007669"/>
    <property type="project" value="UniProtKB-SubCell"/>
</dbReference>
<dbReference type="InterPro" id="IPR025966">
    <property type="entry name" value="OppC_N"/>
</dbReference>
<sequence length="307" mass="32515">MSTPAPIPHAHNARTPAPPAGITPHKAAGPWRDALSRLLRSKSACTGLVILALLLLAALFADVLAPYDPVHDTDLYNRLKPPSAEHWLGTDAQGRDIFSRILHGARISLEIGVVSVGISLVLGTLLGAVSGYFGRAVDLVIMRLVDILLAFPSILLAIAIVAILGPDLINAMIAIGIVGIPQFARIVRSSVLAVKEMEFVEAARAIGASDARILFRHILPNCFAPILVQTTLSIGTAILDAAGLSFLGLGAQPPQPEWGLMLKEGQSAFQTAVWVVTFPGLAILLTVLGFNLLGDGLRDALDPRLKR</sequence>
<dbReference type="InterPro" id="IPR053385">
    <property type="entry name" value="ABC_transport_permease"/>
</dbReference>
<evidence type="ECO:0000256" key="9">
    <source>
        <dbReference type="SAM" id="MobiDB-lite"/>
    </source>
</evidence>
<keyword evidence="6 8" id="KW-0472">Membrane</keyword>
<comment type="similarity">
    <text evidence="7">Belongs to the binding-protein-dependent transport system permease family. OppBC subfamily.</text>
</comment>
<dbReference type="Gene3D" id="1.10.3720.10">
    <property type="entry name" value="MetI-like"/>
    <property type="match status" value="1"/>
</dbReference>
<dbReference type="GO" id="GO:0055085">
    <property type="term" value="P:transmembrane transport"/>
    <property type="evidence" value="ECO:0007669"/>
    <property type="project" value="InterPro"/>
</dbReference>
<dbReference type="EMBL" id="BMOF01000001">
    <property type="protein sequence ID" value="GGJ91292.1"/>
    <property type="molecule type" value="Genomic_DNA"/>
</dbReference>
<dbReference type="Pfam" id="PF12911">
    <property type="entry name" value="OppC_N"/>
    <property type="match status" value="1"/>
</dbReference>
<evidence type="ECO:0000259" key="10">
    <source>
        <dbReference type="PROSITE" id="PS50928"/>
    </source>
</evidence>
<keyword evidence="3" id="KW-1003">Cell membrane</keyword>
<dbReference type="RefSeq" id="WP_083463093.1">
    <property type="nucleotide sequence ID" value="NZ_BMOF01000001.1"/>
</dbReference>
<dbReference type="InterPro" id="IPR050366">
    <property type="entry name" value="BP-dependent_transpt_permease"/>
</dbReference>
<keyword evidence="4 8" id="KW-0812">Transmembrane</keyword>
<dbReference type="PANTHER" id="PTHR43386">
    <property type="entry name" value="OLIGOPEPTIDE TRANSPORT SYSTEM PERMEASE PROTEIN APPC"/>
    <property type="match status" value="1"/>
</dbReference>
<evidence type="ECO:0000256" key="1">
    <source>
        <dbReference type="ARBA" id="ARBA00004651"/>
    </source>
</evidence>